<comment type="caution">
    <text evidence="1">The sequence shown here is derived from an EMBL/GenBank/DDBJ whole genome shotgun (WGS) entry which is preliminary data.</text>
</comment>
<evidence type="ECO:0000313" key="1">
    <source>
        <dbReference type="EMBL" id="KAI4810960.1"/>
    </source>
</evidence>
<evidence type="ECO:0000313" key="2">
    <source>
        <dbReference type="Proteomes" id="UP001057452"/>
    </source>
</evidence>
<accession>A0ACB9WDN6</accession>
<sequence length="87" mass="9762">MEVRVGERLLCMALLCSGFFVDSVLGKYVKGIVNTKEDWLFLTRFAFSPTSDVWTSGSAIQSLAAVRNILLYFDDSSQCQLCTRITK</sequence>
<protein>
    <submittedName>
        <fullName evidence="1">Uncharacterized protein</fullName>
    </submittedName>
</protein>
<feature type="non-terminal residue" evidence="1">
    <location>
        <position position="87"/>
    </location>
</feature>
<gene>
    <name evidence="1" type="ORF">KUCAC02_013887</name>
</gene>
<dbReference type="Proteomes" id="UP001057452">
    <property type="component" value="Chromosome 16"/>
</dbReference>
<organism evidence="1 2">
    <name type="scientific">Chaenocephalus aceratus</name>
    <name type="common">Blackfin icefish</name>
    <name type="synonym">Chaenichthys aceratus</name>
    <dbReference type="NCBI Taxonomy" id="36190"/>
    <lineage>
        <taxon>Eukaryota</taxon>
        <taxon>Metazoa</taxon>
        <taxon>Chordata</taxon>
        <taxon>Craniata</taxon>
        <taxon>Vertebrata</taxon>
        <taxon>Euteleostomi</taxon>
        <taxon>Actinopterygii</taxon>
        <taxon>Neopterygii</taxon>
        <taxon>Teleostei</taxon>
        <taxon>Neoteleostei</taxon>
        <taxon>Acanthomorphata</taxon>
        <taxon>Eupercaria</taxon>
        <taxon>Perciformes</taxon>
        <taxon>Notothenioidei</taxon>
        <taxon>Channichthyidae</taxon>
        <taxon>Chaenocephalus</taxon>
    </lineage>
</organism>
<dbReference type="EMBL" id="CM043800">
    <property type="protein sequence ID" value="KAI4810960.1"/>
    <property type="molecule type" value="Genomic_DNA"/>
</dbReference>
<keyword evidence="2" id="KW-1185">Reference proteome</keyword>
<proteinExistence type="predicted"/>
<name>A0ACB9WDN6_CHAAC</name>
<reference evidence="1" key="1">
    <citation type="submission" date="2022-05" db="EMBL/GenBank/DDBJ databases">
        <title>Chromosome-level genome of Chaenocephalus aceratus.</title>
        <authorList>
            <person name="Park H."/>
        </authorList>
    </citation>
    <scope>NUCLEOTIDE SEQUENCE</scope>
    <source>
        <strain evidence="1">KU_202001</strain>
    </source>
</reference>